<dbReference type="SUPFAM" id="SSF54675">
    <property type="entry name" value="Nicotinate/Quinolinate PRTase N-terminal domain-like"/>
    <property type="match status" value="1"/>
</dbReference>
<feature type="domain" description="Quinolinate phosphoribosyl transferase C-terminal" evidence="12">
    <location>
        <begin position="120"/>
        <end position="285"/>
    </location>
</feature>
<dbReference type="InterPro" id="IPR022412">
    <property type="entry name" value="Quinolinate_PRibosylTrfase_N"/>
</dbReference>
<dbReference type="GO" id="GO:0034213">
    <property type="term" value="P:quinolinate catabolic process"/>
    <property type="evidence" value="ECO:0007669"/>
    <property type="project" value="TreeGrafter"/>
</dbReference>
<evidence type="ECO:0000256" key="8">
    <source>
        <dbReference type="ARBA" id="ARBA00022679"/>
    </source>
</evidence>
<comment type="similarity">
    <text evidence="3">Belongs to the NadC/ModD family.</text>
</comment>
<evidence type="ECO:0000256" key="9">
    <source>
        <dbReference type="ARBA" id="ARBA00033102"/>
    </source>
</evidence>
<evidence type="ECO:0000256" key="6">
    <source>
        <dbReference type="ARBA" id="ARBA00022642"/>
    </source>
</evidence>
<organism evidence="14">
    <name type="scientific">hydrothermal vent metagenome</name>
    <dbReference type="NCBI Taxonomy" id="652676"/>
    <lineage>
        <taxon>unclassified sequences</taxon>
        <taxon>metagenomes</taxon>
        <taxon>ecological metagenomes</taxon>
    </lineage>
</organism>
<dbReference type="FunFam" id="3.90.1170.20:FF:000001">
    <property type="entry name" value="Nicotinate-nucleotide diphosphorylase (Carboxylating)"/>
    <property type="match status" value="1"/>
</dbReference>
<evidence type="ECO:0000256" key="2">
    <source>
        <dbReference type="ARBA" id="ARBA00004893"/>
    </source>
</evidence>
<proteinExistence type="inferred from homology"/>
<evidence type="ECO:0000313" key="14">
    <source>
        <dbReference type="EMBL" id="VAW37353.1"/>
    </source>
</evidence>
<dbReference type="NCBIfam" id="TIGR00078">
    <property type="entry name" value="nadC"/>
    <property type="match status" value="1"/>
</dbReference>
<sequence length="295" mass="31773">MKKDKVKENASLFDRYADMLISTALAEDVSSGDITTEATVPAGEQAQARLVAKEGFIVAGLDIAEKTFRKMSAEVVFTQLVSDGDYAKKGTALATLKGPARAILTGERVALNFMQRLSGIATHTRAFIDRVKGVDVTLLDTRKTTPCMRILERYAVKVGGAKNHRFGLFDAILIKDNHILAAGGVEKAIKAVRKNYSKKAPIEVEVSNQRELREALKANADIIMLDNMDAARIKSALKIIDGRAVTEASGGIDLDNIRAIAETGVDCISIGSLTHSARAMDISLKFGAGEPKGLR</sequence>
<dbReference type="GO" id="GO:0004514">
    <property type="term" value="F:nicotinate-nucleotide diphosphorylase (carboxylating) activity"/>
    <property type="evidence" value="ECO:0007669"/>
    <property type="project" value="UniProtKB-EC"/>
</dbReference>
<keyword evidence="7 14" id="KW-0328">Glycosyltransferase</keyword>
<keyword evidence="8 14" id="KW-0808">Transferase</keyword>
<accession>A0A3B0VAR4</accession>
<comment type="function">
    <text evidence="1">Involved in the catabolism of quinolinic acid (QA).</text>
</comment>
<evidence type="ECO:0000256" key="5">
    <source>
        <dbReference type="ARBA" id="ARBA00011944"/>
    </source>
</evidence>
<dbReference type="Gene3D" id="3.20.20.70">
    <property type="entry name" value="Aldolase class I"/>
    <property type="match status" value="1"/>
</dbReference>
<dbReference type="SUPFAM" id="SSF51690">
    <property type="entry name" value="Nicotinate/Quinolinate PRTase C-terminal domain-like"/>
    <property type="match status" value="1"/>
</dbReference>
<dbReference type="InterPro" id="IPR027277">
    <property type="entry name" value="NadC/ModD"/>
</dbReference>
<dbReference type="InterPro" id="IPR037128">
    <property type="entry name" value="Quinolinate_PRibosylTase_N_sf"/>
</dbReference>
<comment type="pathway">
    <text evidence="2">Cofactor biosynthesis; NAD(+) biosynthesis; nicotinate D-ribonucleotide from quinolinate: step 1/1.</text>
</comment>
<comment type="subunit">
    <text evidence="4">Hexamer formed by 3 homodimers.</text>
</comment>
<dbReference type="GO" id="GO:0005737">
    <property type="term" value="C:cytoplasm"/>
    <property type="evidence" value="ECO:0007669"/>
    <property type="project" value="TreeGrafter"/>
</dbReference>
<dbReference type="Pfam" id="PF01729">
    <property type="entry name" value="QRPTase_C"/>
    <property type="match status" value="1"/>
</dbReference>
<evidence type="ECO:0000256" key="3">
    <source>
        <dbReference type="ARBA" id="ARBA00009400"/>
    </source>
</evidence>
<dbReference type="FunFam" id="3.20.20.70:FF:000030">
    <property type="entry name" value="Nicotinate-nucleotide pyrophosphorylase, carboxylating"/>
    <property type="match status" value="1"/>
</dbReference>
<dbReference type="Pfam" id="PF02749">
    <property type="entry name" value="QRPTase_N"/>
    <property type="match status" value="1"/>
</dbReference>
<dbReference type="InterPro" id="IPR004393">
    <property type="entry name" value="NadC"/>
</dbReference>
<evidence type="ECO:0000256" key="10">
    <source>
        <dbReference type="ARBA" id="ARBA00047445"/>
    </source>
</evidence>
<dbReference type="InterPro" id="IPR036068">
    <property type="entry name" value="Nicotinate_pribotase-like_C"/>
</dbReference>
<evidence type="ECO:0000256" key="4">
    <source>
        <dbReference type="ARBA" id="ARBA00011218"/>
    </source>
</evidence>
<dbReference type="EC" id="2.4.2.19" evidence="5"/>
<feature type="domain" description="Quinolinate phosphoribosyl transferase N-terminal" evidence="13">
    <location>
        <begin position="33"/>
        <end position="118"/>
    </location>
</feature>
<reference evidence="14" key="1">
    <citation type="submission" date="2018-06" db="EMBL/GenBank/DDBJ databases">
        <authorList>
            <person name="Zhirakovskaya E."/>
        </authorList>
    </citation>
    <scope>NUCLEOTIDE SEQUENCE</scope>
</reference>
<dbReference type="InterPro" id="IPR013785">
    <property type="entry name" value="Aldolase_TIM"/>
</dbReference>
<dbReference type="PIRSF" id="PIRSF006250">
    <property type="entry name" value="NadC_ModD"/>
    <property type="match status" value="1"/>
</dbReference>
<evidence type="ECO:0000259" key="12">
    <source>
        <dbReference type="Pfam" id="PF01729"/>
    </source>
</evidence>
<name>A0A3B0VAR4_9ZZZZ</name>
<dbReference type="GO" id="GO:0009435">
    <property type="term" value="P:NAD+ biosynthetic process"/>
    <property type="evidence" value="ECO:0007669"/>
    <property type="project" value="UniProtKB-UniPathway"/>
</dbReference>
<keyword evidence="6" id="KW-0662">Pyridine nucleotide biosynthesis</keyword>
<evidence type="ECO:0000256" key="11">
    <source>
        <dbReference type="ARBA" id="ARBA00069173"/>
    </source>
</evidence>
<comment type="catalytic activity">
    <reaction evidence="10">
        <text>nicotinate beta-D-ribonucleotide + CO2 + diphosphate = quinolinate + 5-phospho-alpha-D-ribose 1-diphosphate + 2 H(+)</text>
        <dbReference type="Rhea" id="RHEA:12733"/>
        <dbReference type="ChEBI" id="CHEBI:15378"/>
        <dbReference type="ChEBI" id="CHEBI:16526"/>
        <dbReference type="ChEBI" id="CHEBI:29959"/>
        <dbReference type="ChEBI" id="CHEBI:33019"/>
        <dbReference type="ChEBI" id="CHEBI:57502"/>
        <dbReference type="ChEBI" id="CHEBI:58017"/>
        <dbReference type="EC" id="2.4.2.19"/>
    </reaction>
</comment>
<dbReference type="UniPathway" id="UPA00253">
    <property type="reaction ID" value="UER00331"/>
</dbReference>
<dbReference type="Gene3D" id="3.90.1170.20">
    <property type="entry name" value="Quinolinate phosphoribosyl transferase, N-terminal domain"/>
    <property type="match status" value="1"/>
</dbReference>
<dbReference type="PANTHER" id="PTHR32179:SF3">
    <property type="entry name" value="NICOTINATE-NUCLEOTIDE PYROPHOSPHORYLASE [CARBOXYLATING]"/>
    <property type="match status" value="1"/>
</dbReference>
<dbReference type="CDD" id="cd01572">
    <property type="entry name" value="QPRTase"/>
    <property type="match status" value="1"/>
</dbReference>
<dbReference type="EMBL" id="UOEZ01000053">
    <property type="protein sequence ID" value="VAW37353.1"/>
    <property type="molecule type" value="Genomic_DNA"/>
</dbReference>
<protein>
    <recommendedName>
        <fullName evidence="11">Probable nicotinate-nucleotide pyrophosphorylase [carboxylating]</fullName>
        <ecNumber evidence="5">2.4.2.19</ecNumber>
    </recommendedName>
    <alternativeName>
        <fullName evidence="9">Quinolinate phosphoribosyltransferase [decarboxylating]</fullName>
    </alternativeName>
</protein>
<dbReference type="PANTHER" id="PTHR32179">
    <property type="entry name" value="NICOTINATE-NUCLEOTIDE PYROPHOSPHORYLASE [CARBOXYLATING]"/>
    <property type="match status" value="1"/>
</dbReference>
<evidence type="ECO:0000256" key="1">
    <source>
        <dbReference type="ARBA" id="ARBA00003237"/>
    </source>
</evidence>
<evidence type="ECO:0000256" key="7">
    <source>
        <dbReference type="ARBA" id="ARBA00022676"/>
    </source>
</evidence>
<evidence type="ECO:0000259" key="13">
    <source>
        <dbReference type="Pfam" id="PF02749"/>
    </source>
</evidence>
<gene>
    <name evidence="14" type="ORF">MNBD_DELTA02-1043</name>
</gene>
<dbReference type="InterPro" id="IPR002638">
    <property type="entry name" value="Quinolinate_PRibosylTrfase_C"/>
</dbReference>
<dbReference type="AlphaFoldDB" id="A0A3B0VAR4"/>